<accession>A0A929B5S6</accession>
<evidence type="ECO:0000313" key="2">
    <source>
        <dbReference type="Proteomes" id="UP000598360"/>
    </source>
</evidence>
<proteinExistence type="predicted"/>
<protein>
    <submittedName>
        <fullName evidence="1">Uncharacterized protein</fullName>
    </submittedName>
</protein>
<dbReference type="AlphaFoldDB" id="A0A929B5S6"/>
<organism evidence="1 2">
    <name type="scientific">Saccharopolyspora montiporae</name>
    <dbReference type="NCBI Taxonomy" id="2781240"/>
    <lineage>
        <taxon>Bacteria</taxon>
        <taxon>Bacillati</taxon>
        <taxon>Actinomycetota</taxon>
        <taxon>Actinomycetes</taxon>
        <taxon>Pseudonocardiales</taxon>
        <taxon>Pseudonocardiaceae</taxon>
        <taxon>Saccharopolyspora</taxon>
    </lineage>
</organism>
<name>A0A929B5S6_9PSEU</name>
<gene>
    <name evidence="1" type="ORF">IQ251_04525</name>
</gene>
<dbReference type="EMBL" id="JADEYC010000007">
    <property type="protein sequence ID" value="MBE9373712.1"/>
    <property type="molecule type" value="Genomic_DNA"/>
</dbReference>
<sequence length="88" mass="9659">MTDSRTAALGEKLGAMADTRTVEALFLGGPWNQQIRAAPGLPDLYRIPAEPEASPGAHEYRIVKFVQSLDDFQYGLPGPVYEYCGLRC</sequence>
<dbReference type="Proteomes" id="UP000598360">
    <property type="component" value="Unassembled WGS sequence"/>
</dbReference>
<evidence type="ECO:0000313" key="1">
    <source>
        <dbReference type="EMBL" id="MBE9373712.1"/>
    </source>
</evidence>
<comment type="caution">
    <text evidence="1">The sequence shown here is derived from an EMBL/GenBank/DDBJ whole genome shotgun (WGS) entry which is preliminary data.</text>
</comment>
<dbReference type="RefSeq" id="WP_193927149.1">
    <property type="nucleotide sequence ID" value="NZ_JADEYC010000007.1"/>
</dbReference>
<keyword evidence="2" id="KW-1185">Reference proteome</keyword>
<reference evidence="1" key="1">
    <citation type="submission" date="2020-10" db="EMBL/GenBank/DDBJ databases">
        <title>Diversity and distribution of actinomycetes associated with coral in the coast of Hainan.</title>
        <authorList>
            <person name="Li F."/>
        </authorList>
    </citation>
    <scope>NUCLEOTIDE SEQUENCE</scope>
    <source>
        <strain evidence="1">HNM0983</strain>
    </source>
</reference>